<dbReference type="AlphaFoldDB" id="A0AAX6T7U6"/>
<keyword evidence="2" id="KW-1185">Reference proteome</keyword>
<feature type="compositionally biased region" description="Basic and acidic residues" evidence="1">
    <location>
        <begin position="169"/>
        <end position="182"/>
    </location>
</feature>
<feature type="region of interest" description="Disordered" evidence="1">
    <location>
        <begin position="1"/>
        <end position="58"/>
    </location>
</feature>
<reference evidence="3" key="1">
    <citation type="submission" date="2025-08" db="UniProtKB">
        <authorList>
            <consortium name="RefSeq"/>
        </authorList>
    </citation>
    <scope>IDENTIFICATION</scope>
</reference>
<sequence length="182" mass="19196">MGSAPSRVGRAPSSGRDDGETAVLRGQSEVARGWPGHCAPHGALEDGPSPSGVPRATVTSGISNLEKKMNCGIQSLSSGPLAQKQNGLWGTQLLLPGFTPNFSIQVRLSLSQVQCILLETRARKQQLSEVCSHNYQYDGNPRGQGQLPEHVSAHLLSTSIPVANASQRGEPHTSKVGGRAEN</sequence>
<evidence type="ECO:0000256" key="1">
    <source>
        <dbReference type="SAM" id="MobiDB-lite"/>
    </source>
</evidence>
<dbReference type="GeneID" id="101722551"/>
<proteinExistence type="predicted"/>
<dbReference type="RefSeq" id="XP_021118407.1">
    <property type="nucleotide sequence ID" value="XM_021262748.1"/>
</dbReference>
<dbReference type="CTD" id="79870"/>
<dbReference type="Proteomes" id="UP000694906">
    <property type="component" value="Unplaced"/>
</dbReference>
<organism evidence="2 3">
    <name type="scientific">Heterocephalus glaber</name>
    <name type="common">Naked mole rat</name>
    <dbReference type="NCBI Taxonomy" id="10181"/>
    <lineage>
        <taxon>Eukaryota</taxon>
        <taxon>Metazoa</taxon>
        <taxon>Chordata</taxon>
        <taxon>Craniata</taxon>
        <taxon>Vertebrata</taxon>
        <taxon>Euteleostomi</taxon>
        <taxon>Mammalia</taxon>
        <taxon>Eutheria</taxon>
        <taxon>Euarchontoglires</taxon>
        <taxon>Glires</taxon>
        <taxon>Rodentia</taxon>
        <taxon>Hystricomorpha</taxon>
        <taxon>Bathyergidae</taxon>
        <taxon>Heterocephalus</taxon>
    </lineage>
</organism>
<gene>
    <name evidence="3" type="primary">Baalc</name>
</gene>
<protein>
    <submittedName>
        <fullName evidence="3">Brain and acute leukemia cytoplasmic protein isoform X2</fullName>
    </submittedName>
</protein>
<name>A0AAX6T7U6_HETGA</name>
<feature type="region of interest" description="Disordered" evidence="1">
    <location>
        <begin position="162"/>
        <end position="182"/>
    </location>
</feature>
<evidence type="ECO:0000313" key="3">
    <source>
        <dbReference type="RefSeq" id="XP_021118407.1"/>
    </source>
</evidence>
<accession>A0AAX6T7U6</accession>
<evidence type="ECO:0000313" key="2">
    <source>
        <dbReference type="Proteomes" id="UP000694906"/>
    </source>
</evidence>